<evidence type="ECO:0000256" key="2">
    <source>
        <dbReference type="ARBA" id="ARBA00022692"/>
    </source>
</evidence>
<accession>A0A4U1DAR8</accession>
<dbReference type="AlphaFoldDB" id="A0A4U1DAR8"/>
<keyword evidence="2 5" id="KW-0812">Transmembrane</keyword>
<dbReference type="Pfam" id="PF09685">
    <property type="entry name" value="MamF_MmsF"/>
    <property type="match status" value="1"/>
</dbReference>
<comment type="subcellular location">
    <subcellularLocation>
        <location evidence="1">Membrane</location>
        <topology evidence="1">Multi-pass membrane protein</topology>
    </subcellularLocation>
</comment>
<name>A0A4U1DAR8_9BACI</name>
<feature type="transmembrane region" description="Helical" evidence="5">
    <location>
        <begin position="12"/>
        <end position="32"/>
    </location>
</feature>
<reference evidence="6 7" key="1">
    <citation type="journal article" date="2011" name="J. Microbiol.">
        <title>Bacillus kyonggiensis sp. nov., isolated from soil of a lettuce field.</title>
        <authorList>
            <person name="Dong K."/>
            <person name="Lee S."/>
        </authorList>
    </citation>
    <scope>NUCLEOTIDE SEQUENCE [LARGE SCALE GENOMIC DNA]</scope>
    <source>
        <strain evidence="6 7">NB22</strain>
    </source>
</reference>
<evidence type="ECO:0000256" key="5">
    <source>
        <dbReference type="SAM" id="Phobius"/>
    </source>
</evidence>
<evidence type="ECO:0000313" key="6">
    <source>
        <dbReference type="EMBL" id="TKC19564.1"/>
    </source>
</evidence>
<evidence type="ECO:0000256" key="4">
    <source>
        <dbReference type="ARBA" id="ARBA00023136"/>
    </source>
</evidence>
<proteinExistence type="predicted"/>
<protein>
    <submittedName>
        <fullName evidence="6">DUF4870 domain-containing protein</fullName>
    </submittedName>
</protein>
<organism evidence="6 7">
    <name type="scientific">Robertmurraya kyonggiensis</name>
    <dbReference type="NCBI Taxonomy" id="1037680"/>
    <lineage>
        <taxon>Bacteria</taxon>
        <taxon>Bacillati</taxon>
        <taxon>Bacillota</taxon>
        <taxon>Bacilli</taxon>
        <taxon>Bacillales</taxon>
        <taxon>Bacillaceae</taxon>
        <taxon>Robertmurraya</taxon>
    </lineage>
</organism>
<gene>
    <name evidence="6" type="ORF">FA727_08490</name>
</gene>
<keyword evidence="4 5" id="KW-0472">Membrane</keyword>
<evidence type="ECO:0000256" key="1">
    <source>
        <dbReference type="ARBA" id="ARBA00004141"/>
    </source>
</evidence>
<keyword evidence="7" id="KW-1185">Reference proteome</keyword>
<dbReference type="RefSeq" id="WP_136830471.1">
    <property type="nucleotide sequence ID" value="NZ_SWBM01000001.1"/>
</dbReference>
<dbReference type="OrthoDB" id="9808930at2"/>
<evidence type="ECO:0000313" key="7">
    <source>
        <dbReference type="Proteomes" id="UP000307756"/>
    </source>
</evidence>
<comment type="caution">
    <text evidence="6">The sequence shown here is derived from an EMBL/GenBank/DDBJ whole genome shotgun (WGS) entry which is preliminary data.</text>
</comment>
<sequence length="106" mass="12488">MPRHDDRIFAAAIYIISVFTVFVGPLVIWIIKKDSPYVNYHGKEYFNFFITYLIYSFISVLLMVVLIGFLTIWIVGVLYFIFTIIAAIKAYEGSTYRIPFIIRFIR</sequence>
<keyword evidence="3 5" id="KW-1133">Transmembrane helix</keyword>
<feature type="transmembrane region" description="Helical" evidence="5">
    <location>
        <begin position="52"/>
        <end position="82"/>
    </location>
</feature>
<evidence type="ECO:0000256" key="3">
    <source>
        <dbReference type="ARBA" id="ARBA00022989"/>
    </source>
</evidence>
<dbReference type="InterPro" id="IPR019109">
    <property type="entry name" value="MamF_MmsF"/>
</dbReference>
<dbReference type="EMBL" id="SWBM01000001">
    <property type="protein sequence ID" value="TKC19564.1"/>
    <property type="molecule type" value="Genomic_DNA"/>
</dbReference>
<dbReference type="Proteomes" id="UP000307756">
    <property type="component" value="Unassembled WGS sequence"/>
</dbReference>